<evidence type="ECO:0000256" key="1">
    <source>
        <dbReference type="ARBA" id="ARBA00010944"/>
    </source>
</evidence>
<dbReference type="SUPFAM" id="SSF51735">
    <property type="entry name" value="NAD(P)-binding Rossmann-fold domains"/>
    <property type="match status" value="1"/>
</dbReference>
<comment type="function">
    <text evidence="2">Catalyzes the reduction of dTDP-6-deoxy-L-lyxo-4-hexulose to yield dTDP-L-rhamnose.</text>
</comment>
<dbReference type="CDD" id="cd05254">
    <property type="entry name" value="dTDP_HR_like_SDR_e"/>
    <property type="match status" value="1"/>
</dbReference>
<evidence type="ECO:0000313" key="4">
    <source>
        <dbReference type="EMBL" id="RCK74630.1"/>
    </source>
</evidence>
<evidence type="ECO:0000313" key="5">
    <source>
        <dbReference type="Proteomes" id="UP000252355"/>
    </source>
</evidence>
<dbReference type="Gene3D" id="3.40.50.720">
    <property type="entry name" value="NAD(P)-binding Rossmann-like Domain"/>
    <property type="match status" value="1"/>
</dbReference>
<comment type="pathway">
    <text evidence="2">Carbohydrate biosynthesis; dTDP-L-rhamnose biosynthesis.</text>
</comment>
<dbReference type="GO" id="GO:0019305">
    <property type="term" value="P:dTDP-rhamnose biosynthetic process"/>
    <property type="evidence" value="ECO:0007669"/>
    <property type="project" value="UniProtKB-UniPathway"/>
</dbReference>
<accession>A0A367Z901</accession>
<keyword evidence="2" id="KW-0560">Oxidoreductase</keyword>
<protein>
    <recommendedName>
        <fullName evidence="2">dTDP-4-dehydrorhamnose reductase</fullName>
        <ecNumber evidence="2">1.1.1.133</ecNumber>
    </recommendedName>
</protein>
<dbReference type="InterPro" id="IPR029903">
    <property type="entry name" value="RmlD-like-bd"/>
</dbReference>
<dbReference type="Proteomes" id="UP000252355">
    <property type="component" value="Unassembled WGS sequence"/>
</dbReference>
<dbReference type="PANTHER" id="PTHR10491">
    <property type="entry name" value="DTDP-4-DEHYDRORHAMNOSE REDUCTASE"/>
    <property type="match status" value="1"/>
</dbReference>
<dbReference type="Gene3D" id="3.90.25.10">
    <property type="entry name" value="UDP-galactose 4-epimerase, domain 1"/>
    <property type="match status" value="1"/>
</dbReference>
<gene>
    <name evidence="4" type="ORF">OZSIB_4366</name>
</gene>
<proteinExistence type="inferred from homology"/>
<feature type="domain" description="RmlD-like substrate binding" evidence="3">
    <location>
        <begin position="2"/>
        <end position="282"/>
    </location>
</feature>
<comment type="caution">
    <text evidence="4">The sequence shown here is derived from an EMBL/GenBank/DDBJ whole genome shotgun (WGS) entry which is preliminary data.</text>
</comment>
<dbReference type="EC" id="1.1.1.133" evidence="2"/>
<dbReference type="InterPro" id="IPR036291">
    <property type="entry name" value="NAD(P)-bd_dom_sf"/>
</dbReference>
<dbReference type="GO" id="GO:0008831">
    <property type="term" value="F:dTDP-4-dehydrorhamnose reductase activity"/>
    <property type="evidence" value="ECO:0007669"/>
    <property type="project" value="UniProtKB-EC"/>
</dbReference>
<dbReference type="InterPro" id="IPR005913">
    <property type="entry name" value="dTDP_dehydrorham_reduct"/>
</dbReference>
<dbReference type="PANTHER" id="PTHR10491:SF4">
    <property type="entry name" value="METHIONINE ADENOSYLTRANSFERASE 2 SUBUNIT BETA"/>
    <property type="match status" value="1"/>
</dbReference>
<sequence>MLGGDLVEEARAAGLSCVTSDREVDITDAARVRAFAEQHRPAWIINAAAYTAVDQAEREPALAMAINGDGPGHLGAAAAAIGAVVVHFSTDYVFDGHGDRPWVEADPTGPLSSYGRSKLAGERRLAEATDRFFIFRISWLYGVRGKNFVKTVVRLLREKPELRIVADQIGSPTWTRPLARQVIGLAGRMADDRGSDGPYGIYHYSDDGYLSWYEFALGIREEALAAGLIEHAPPIVPIATSDYPLPAPRPANSRFCRDKVQRDLGFTIFPWRRNLAEYFAEWRSAGFCT</sequence>
<dbReference type="EMBL" id="QOQW01000042">
    <property type="protein sequence ID" value="RCK74630.1"/>
    <property type="molecule type" value="Genomic_DNA"/>
</dbReference>
<dbReference type="AlphaFoldDB" id="A0A367Z901"/>
<comment type="similarity">
    <text evidence="1 2">Belongs to the dTDP-4-dehydrorhamnose reductase family.</text>
</comment>
<name>A0A367Z901_9BACT</name>
<dbReference type="UniPathway" id="UPA00124"/>
<organism evidence="4 5">
    <name type="scientific">Candidatus Ozemobacter sibiricus</name>
    <dbReference type="NCBI Taxonomy" id="2268124"/>
    <lineage>
        <taxon>Bacteria</taxon>
        <taxon>Candidatus Ozemobacteria</taxon>
        <taxon>Candidatus Ozemobacterales</taxon>
        <taxon>Candidatus Ozemobacteraceae</taxon>
        <taxon>Candidatus Ozemobacter</taxon>
    </lineage>
</organism>
<dbReference type="Pfam" id="PF04321">
    <property type="entry name" value="RmlD_sub_bind"/>
    <property type="match status" value="1"/>
</dbReference>
<keyword evidence="2" id="KW-0521">NADP</keyword>
<dbReference type="NCBIfam" id="TIGR01214">
    <property type="entry name" value="rmlD"/>
    <property type="match status" value="1"/>
</dbReference>
<evidence type="ECO:0000256" key="2">
    <source>
        <dbReference type="RuleBase" id="RU364082"/>
    </source>
</evidence>
<evidence type="ECO:0000259" key="3">
    <source>
        <dbReference type="Pfam" id="PF04321"/>
    </source>
</evidence>
<dbReference type="GO" id="GO:0005829">
    <property type="term" value="C:cytosol"/>
    <property type="evidence" value="ECO:0007669"/>
    <property type="project" value="TreeGrafter"/>
</dbReference>
<reference evidence="4 5" key="1">
    <citation type="submission" date="2018-05" db="EMBL/GenBank/DDBJ databases">
        <title>A metagenomic window into the 2 km-deep terrestrial subsurface aquifer revealed taxonomically and functionally diverse microbial community comprising novel uncultured bacterial lineages.</title>
        <authorList>
            <person name="Kadnikov V.V."/>
            <person name="Mardanov A.V."/>
            <person name="Beletsky A.V."/>
            <person name="Banks D."/>
            <person name="Pimenov N.V."/>
            <person name="Frank Y.A."/>
            <person name="Karnachuk O.V."/>
            <person name="Ravin N.V."/>
        </authorList>
    </citation>
    <scope>NUCLEOTIDE SEQUENCE [LARGE SCALE GENOMIC DNA]</scope>
    <source>
        <strain evidence="4">BY5</strain>
    </source>
</reference>